<evidence type="ECO:0000313" key="3">
    <source>
        <dbReference type="Proteomes" id="UP000035909"/>
    </source>
</evidence>
<dbReference type="AlphaFoldDB" id="A0A0J1HCP2"/>
<dbReference type="Proteomes" id="UP000035909">
    <property type="component" value="Unassembled WGS sequence"/>
</dbReference>
<keyword evidence="3" id="KW-1185">Reference proteome</keyword>
<reference evidence="2 3" key="1">
    <citation type="submission" date="2015-05" db="EMBL/GenBank/DDBJ databases">
        <title>Photobacterium galathea sp. nov.</title>
        <authorList>
            <person name="Machado H."/>
            <person name="Gram L."/>
        </authorList>
    </citation>
    <scope>NUCLEOTIDE SEQUENCE [LARGE SCALE GENOMIC DNA]</scope>
    <source>
        <strain evidence="2 3">DSM 22954</strain>
    </source>
</reference>
<keyword evidence="1" id="KW-0732">Signal</keyword>
<gene>
    <name evidence="2" type="ORF">ABT57_11395</name>
</gene>
<feature type="signal peptide" evidence="1">
    <location>
        <begin position="1"/>
        <end position="21"/>
    </location>
</feature>
<evidence type="ECO:0000256" key="1">
    <source>
        <dbReference type="SAM" id="SignalP"/>
    </source>
</evidence>
<proteinExistence type="predicted"/>
<dbReference type="EMBL" id="LDOU01000012">
    <property type="protein sequence ID" value="KLV09415.1"/>
    <property type="molecule type" value="Genomic_DNA"/>
</dbReference>
<organism evidence="2 3">
    <name type="scientific">Photobacterium ganghwense</name>
    <dbReference type="NCBI Taxonomy" id="320778"/>
    <lineage>
        <taxon>Bacteria</taxon>
        <taxon>Pseudomonadati</taxon>
        <taxon>Pseudomonadota</taxon>
        <taxon>Gammaproteobacteria</taxon>
        <taxon>Vibrionales</taxon>
        <taxon>Vibrionaceae</taxon>
        <taxon>Photobacterium</taxon>
    </lineage>
</organism>
<comment type="caution">
    <text evidence="2">The sequence shown here is derived from an EMBL/GenBank/DDBJ whole genome shotgun (WGS) entry which is preliminary data.</text>
</comment>
<sequence>MVKYWLSCLVFLFLFSSKSFSDESENVPNKIITLEYMGINGEHFEWYKDGVEVVWNPHAPKSNIDSEPNFFGWLYISHFSPSFLNENQSVTIRRKNALKTELSTKPAAPYAFLYNSGGANLFPSEFHLYERNPIRLYVYGYEKIERNTTSEKSFVYAERLEYTIDVFMNITVGVELDYYQKMKI</sequence>
<dbReference type="PATRIC" id="fig|320778.3.peg.2480"/>
<protein>
    <submittedName>
        <fullName evidence="2">Uncharacterized protein</fullName>
    </submittedName>
</protein>
<dbReference type="RefSeq" id="WP_047885364.1">
    <property type="nucleotide sequence ID" value="NZ_CP071325.1"/>
</dbReference>
<name>A0A0J1HCP2_9GAMM</name>
<accession>A0A0J1HCP2</accession>
<feature type="chain" id="PRO_5005252366" evidence="1">
    <location>
        <begin position="22"/>
        <end position="184"/>
    </location>
</feature>
<evidence type="ECO:0000313" key="2">
    <source>
        <dbReference type="EMBL" id="KLV09415.1"/>
    </source>
</evidence>